<feature type="domain" description="Calcineurin-like phosphoesterase N-terminal" evidence="4">
    <location>
        <begin position="46"/>
        <end position="122"/>
    </location>
</feature>
<dbReference type="InterPro" id="IPR032288">
    <property type="entry name" value="Metallophos_C"/>
</dbReference>
<reference evidence="5 6" key="1">
    <citation type="submission" date="2017-02" db="EMBL/GenBank/DDBJ databases">
        <authorList>
            <person name="Peterson S.W."/>
        </authorList>
    </citation>
    <scope>NUCLEOTIDE SEQUENCE [LARGE SCALE GENOMIC DNA]</scope>
    <source>
        <strain evidence="5 6">DSM 25262</strain>
    </source>
</reference>
<dbReference type="Pfam" id="PF16370">
    <property type="entry name" value="MetallophosC"/>
    <property type="match status" value="1"/>
</dbReference>
<dbReference type="InterPro" id="IPR032285">
    <property type="entry name" value="Metallophos_N"/>
</dbReference>
<accession>A0A1T5M710</accession>
<evidence type="ECO:0000259" key="4">
    <source>
        <dbReference type="Pfam" id="PF16371"/>
    </source>
</evidence>
<evidence type="ECO:0000256" key="1">
    <source>
        <dbReference type="SAM" id="SignalP"/>
    </source>
</evidence>
<proteinExistence type="predicted"/>
<dbReference type="OrthoDB" id="1776264at2"/>
<feature type="chain" id="PRO_5012594795" evidence="1">
    <location>
        <begin position="27"/>
        <end position="505"/>
    </location>
</feature>
<dbReference type="RefSeq" id="WP_079689135.1">
    <property type="nucleotide sequence ID" value="NZ_FUZU01000003.1"/>
</dbReference>
<protein>
    <submittedName>
        <fullName evidence="5">Calcineurin-like phosphoesterase</fullName>
    </submittedName>
</protein>
<dbReference type="InterPro" id="IPR004843">
    <property type="entry name" value="Calcineurin-like_PHP"/>
</dbReference>
<keyword evidence="6" id="KW-1185">Reference proteome</keyword>
<dbReference type="STRING" id="688867.SAMN05660236_4629"/>
<evidence type="ECO:0000259" key="2">
    <source>
        <dbReference type="Pfam" id="PF00149"/>
    </source>
</evidence>
<name>A0A1T5M710_9BACT</name>
<dbReference type="PROSITE" id="PS51318">
    <property type="entry name" value="TAT"/>
    <property type="match status" value="1"/>
</dbReference>
<dbReference type="Gene3D" id="3.60.21.10">
    <property type="match status" value="1"/>
</dbReference>
<feature type="domain" description="Calcineurin-like phosphoesterase C-terminal" evidence="3">
    <location>
        <begin position="345"/>
        <end position="492"/>
    </location>
</feature>
<organism evidence="5 6">
    <name type="scientific">Ohtaekwangia koreensis</name>
    <dbReference type="NCBI Taxonomy" id="688867"/>
    <lineage>
        <taxon>Bacteria</taxon>
        <taxon>Pseudomonadati</taxon>
        <taxon>Bacteroidota</taxon>
        <taxon>Cytophagia</taxon>
        <taxon>Cytophagales</taxon>
        <taxon>Fulvivirgaceae</taxon>
        <taxon>Ohtaekwangia</taxon>
    </lineage>
</organism>
<evidence type="ECO:0000259" key="3">
    <source>
        <dbReference type="Pfam" id="PF16370"/>
    </source>
</evidence>
<keyword evidence="1" id="KW-0732">Signal</keyword>
<feature type="signal peptide" evidence="1">
    <location>
        <begin position="1"/>
        <end position="26"/>
    </location>
</feature>
<dbReference type="PANTHER" id="PTHR43143">
    <property type="entry name" value="METALLOPHOSPHOESTERASE, CALCINEURIN SUPERFAMILY"/>
    <property type="match status" value="1"/>
</dbReference>
<sequence>MALNRRAFLRALGLSGVGLGISVTMAQGKPAGKGVRKDLSAIKLTGVVRANAKGVAGVAVTDGINITYTDAKGNYILNSNAVAEFVYISAPKGYAFNHQHGITGFYKRIENAKGSFKADFDLQKLTVDDTRHNFIVWADPQIQNAEDAALLNSQSAPDTFKLVNSYPKETLFHGIGCGDLVWDKFELFADYKEAVKKTGIPFFQVIGNHDMDIDARTDDYSSKTFKEHFGPSYYSYNRGDVHYVTLDDVFFLGASKKYIGYISEQQFAWLEQDLAQVKPGATVVVSLHIPVNTGAKRRNKLDEEPIGGVVSNRKELYRLLKPFKAHIMSGHTHFNEKVIHEGTIEHVHGTVCGAWWTGPICYDGTPNGYAVYEVNGSEIQWYHKAVGHEKDYQLRIYPVGAVKDKPDYFSVNVWNWDPQWKVEWFEDGKSMGELQQEITFDPLSVALHEGAEKPSKRGWVDPVLTDHMFFGKPSANADKIIVQATDRFKNVYKKEIRLSELKLQS</sequence>
<dbReference type="InterPro" id="IPR051918">
    <property type="entry name" value="STPP_CPPED1"/>
</dbReference>
<evidence type="ECO:0000313" key="5">
    <source>
        <dbReference type="EMBL" id="SKC84017.1"/>
    </source>
</evidence>
<gene>
    <name evidence="5" type="ORF">SAMN05660236_4629</name>
</gene>
<dbReference type="SUPFAM" id="SSF56300">
    <property type="entry name" value="Metallo-dependent phosphatases"/>
    <property type="match status" value="1"/>
</dbReference>
<feature type="domain" description="Calcineurin-like phosphoesterase" evidence="2">
    <location>
        <begin position="177"/>
        <end position="333"/>
    </location>
</feature>
<dbReference type="InterPro" id="IPR006311">
    <property type="entry name" value="TAT_signal"/>
</dbReference>
<dbReference type="EMBL" id="FUZU01000003">
    <property type="protein sequence ID" value="SKC84017.1"/>
    <property type="molecule type" value="Genomic_DNA"/>
</dbReference>
<dbReference type="GO" id="GO:0016787">
    <property type="term" value="F:hydrolase activity"/>
    <property type="evidence" value="ECO:0007669"/>
    <property type="project" value="InterPro"/>
</dbReference>
<dbReference type="PANTHER" id="PTHR43143:SF1">
    <property type="entry name" value="SERINE_THREONINE-PROTEIN PHOSPHATASE CPPED1"/>
    <property type="match status" value="1"/>
</dbReference>
<dbReference type="AlphaFoldDB" id="A0A1T5M710"/>
<dbReference type="Proteomes" id="UP000190961">
    <property type="component" value="Unassembled WGS sequence"/>
</dbReference>
<dbReference type="InterPro" id="IPR029052">
    <property type="entry name" value="Metallo-depent_PP-like"/>
</dbReference>
<dbReference type="Pfam" id="PF00149">
    <property type="entry name" value="Metallophos"/>
    <property type="match status" value="1"/>
</dbReference>
<evidence type="ECO:0000313" key="6">
    <source>
        <dbReference type="Proteomes" id="UP000190961"/>
    </source>
</evidence>
<dbReference type="Pfam" id="PF16371">
    <property type="entry name" value="MetallophosN"/>
    <property type="match status" value="1"/>
</dbReference>